<feature type="domain" description="Metallo-beta-lactamase" evidence="1">
    <location>
        <begin position="49"/>
        <end position="205"/>
    </location>
</feature>
<comment type="caution">
    <text evidence="2">The sequence shown here is derived from an EMBL/GenBank/DDBJ whole genome shotgun (WGS) entry which is preliminary data.</text>
</comment>
<organism evidence="2 3">
    <name type="scientific">Candidatus Magasanikbacteria bacterium GW2011_GWC2_37_14</name>
    <dbReference type="NCBI Taxonomy" id="1619046"/>
    <lineage>
        <taxon>Bacteria</taxon>
        <taxon>Candidatus Magasanikiibacteriota</taxon>
    </lineage>
</organism>
<dbReference type="PANTHER" id="PTHR46018:SF2">
    <property type="entry name" value="ZINC PHOSPHODIESTERASE ELAC PROTEIN 1"/>
    <property type="match status" value="1"/>
</dbReference>
<accession>A0A0G0IUG1</accession>
<dbReference type="Pfam" id="PF12706">
    <property type="entry name" value="Lactamase_B_2"/>
    <property type="match status" value="1"/>
</dbReference>
<protein>
    <submittedName>
        <fullName evidence="2">Beta-lactamase domain protein</fullName>
    </submittedName>
</protein>
<gene>
    <name evidence="2" type="ORF">US42_C0005G0024</name>
</gene>
<evidence type="ECO:0000313" key="3">
    <source>
        <dbReference type="Proteomes" id="UP000034849"/>
    </source>
</evidence>
<dbReference type="GO" id="GO:0042781">
    <property type="term" value="F:3'-tRNA processing endoribonuclease activity"/>
    <property type="evidence" value="ECO:0007669"/>
    <property type="project" value="TreeGrafter"/>
</dbReference>
<dbReference type="PANTHER" id="PTHR46018">
    <property type="entry name" value="ZINC PHOSPHODIESTERASE ELAC PROTEIN 1"/>
    <property type="match status" value="1"/>
</dbReference>
<name>A0A0G0IUG1_9BACT</name>
<dbReference type="Proteomes" id="UP000034849">
    <property type="component" value="Unassembled WGS sequence"/>
</dbReference>
<dbReference type="InterPro" id="IPR036866">
    <property type="entry name" value="RibonucZ/Hydroxyglut_hydro"/>
</dbReference>
<dbReference type="InterPro" id="IPR001279">
    <property type="entry name" value="Metallo-B-lactamas"/>
</dbReference>
<reference evidence="2 3" key="1">
    <citation type="journal article" date="2015" name="Nature">
        <title>rRNA introns, odd ribosomes, and small enigmatic genomes across a large radiation of phyla.</title>
        <authorList>
            <person name="Brown C.T."/>
            <person name="Hug L.A."/>
            <person name="Thomas B.C."/>
            <person name="Sharon I."/>
            <person name="Castelle C.J."/>
            <person name="Singh A."/>
            <person name="Wilkins M.J."/>
            <person name="Williams K.H."/>
            <person name="Banfield J.F."/>
        </authorList>
    </citation>
    <scope>NUCLEOTIDE SEQUENCE [LARGE SCALE GENOMIC DNA]</scope>
</reference>
<dbReference type="AlphaFoldDB" id="A0A0G0IUG1"/>
<evidence type="ECO:0000259" key="1">
    <source>
        <dbReference type="Pfam" id="PF12706"/>
    </source>
</evidence>
<proteinExistence type="predicted"/>
<evidence type="ECO:0000313" key="2">
    <source>
        <dbReference type="EMBL" id="KKQ27799.1"/>
    </source>
</evidence>
<dbReference type="EMBL" id="LBSX01000005">
    <property type="protein sequence ID" value="KKQ27799.1"/>
    <property type="molecule type" value="Genomic_DNA"/>
</dbReference>
<dbReference type="SUPFAM" id="SSF56281">
    <property type="entry name" value="Metallo-hydrolase/oxidoreductase"/>
    <property type="match status" value="1"/>
</dbReference>
<dbReference type="STRING" id="1619046.US42_C0005G0024"/>
<dbReference type="CDD" id="cd16272">
    <property type="entry name" value="RNaseZ_MBL-fold"/>
    <property type="match status" value="1"/>
</dbReference>
<sequence>MKIRFLGTNGWYDDKSHNTISTLIDVKDCYLILDAGYGITKSIKYLKKDKPIYLFLSHLHLDHIVGLHALPLFHDKNVTIYLPVGMKRYYDILVRAPFTGLGDKFKIKELKPGVYKSPVNFECLFLQHTVPTLGFRFNLEGKVITYCCDTTVCKNDLLLAKNADVLIHECSNKVGTSGGWGHSNPVDVGKLAVRAKVKRLFLTHFAPNVYKKFSDRKWAEKQTKKYFLNTKIASENEVISLPSTKNNYL</sequence>
<dbReference type="Gene3D" id="3.60.15.10">
    <property type="entry name" value="Ribonuclease Z/Hydroxyacylglutathione hydrolase-like"/>
    <property type="match status" value="1"/>
</dbReference>